<evidence type="ECO:0000313" key="1">
    <source>
        <dbReference type="EMBL" id="UGO50628.1"/>
    </source>
</evidence>
<accession>A0AAE8YVC0</accession>
<reference evidence="1" key="1">
    <citation type="submission" date="2021-10" db="EMBL/GenBank/DDBJ databases">
        <authorList>
            <person name="Lavering E.D."/>
            <person name="James R."/>
            <person name="Fairholm J.D."/>
            <person name="Ogilvie B.H."/>
            <person name="Thurgood T.L."/>
            <person name="Robison R.A."/>
            <person name="Grose J.H."/>
        </authorList>
    </citation>
    <scope>NUCLEOTIDE SEQUENCE</scope>
</reference>
<dbReference type="Proteomes" id="UP000827460">
    <property type="component" value="Segment"/>
</dbReference>
<dbReference type="EMBL" id="OK499991">
    <property type="protein sequence ID" value="UGO50628.1"/>
    <property type="molecule type" value="Genomic_DNA"/>
</dbReference>
<evidence type="ECO:0000313" key="2">
    <source>
        <dbReference type="Proteomes" id="UP000827460"/>
    </source>
</evidence>
<organism evidence="1 2">
    <name type="scientific">Bacillus phage vB_BanS_Sophrita</name>
    <dbReference type="NCBI Taxonomy" id="2894790"/>
    <lineage>
        <taxon>Viruses</taxon>
        <taxon>Duplodnaviria</taxon>
        <taxon>Heunggongvirae</taxon>
        <taxon>Uroviricota</taxon>
        <taxon>Caudoviricetes</taxon>
        <taxon>Joanripponvirinae</taxon>
        <taxon>Sophritavirus</taxon>
        <taxon>Sophritavirus sophrita</taxon>
    </lineage>
</organism>
<name>A0AAE8YVC0_9CAUD</name>
<sequence>MKRKSYFLKKGNKKMSRFYSSQLELQEDHKERLSQEGFSIGVMKFSHTEEATARKFTTIYIDEFNKQERDNGYYFYGEIDGGSVPNIGDYIIEVQDRDFSRFGSNRARIEKKSRIKMVGRVTLEMVQEMNKKKREKEKKLLDDSQQEDGRLLCYTSTSGKSLFEEGWTFNAELKPSNISRVSFTVDREDIRIISVDSSLISVDDINSVKFI</sequence>
<gene>
    <name evidence="1" type="ORF">SOPHRITA_37</name>
</gene>
<protein>
    <submittedName>
        <fullName evidence="1">Uncharacterized protein</fullName>
    </submittedName>
</protein>
<keyword evidence="2" id="KW-1185">Reference proteome</keyword>
<proteinExistence type="predicted"/>